<dbReference type="EMBL" id="WIXE01004226">
    <property type="protein sequence ID" value="KAK5983230.1"/>
    <property type="molecule type" value="Genomic_DNA"/>
</dbReference>
<dbReference type="GO" id="GO:0005829">
    <property type="term" value="C:cytosol"/>
    <property type="evidence" value="ECO:0007669"/>
    <property type="project" value="TreeGrafter"/>
</dbReference>
<dbReference type="Gene3D" id="3.40.50.150">
    <property type="entry name" value="Vaccinia Virus protein VP39"/>
    <property type="match status" value="1"/>
</dbReference>
<keyword evidence="2" id="KW-1185">Reference proteome</keyword>
<protein>
    <submittedName>
        <fullName evidence="1">Uncharacterized protein</fullName>
    </submittedName>
</protein>
<name>A0AAN8G4C0_TRICO</name>
<dbReference type="AlphaFoldDB" id="A0AAN8G4C0"/>
<sequence length="231" mass="25681">MSVQNIGCYTGKRFLSFHMFAASFLMSSLSLDAMDRGKQVLAIGVGGGTVSMGLHDMKPYVNVTAVEIDELVVKIGFKWFGVKDSKYHHTVLQDGVNYLKESAVQGIKFDLIILDACGELGCPAKPFQNMEILKTFERMLTRTGSLVIDIFPLPMSAEEALWLKNLQTVFPTCSVIKHGSKIFIIVVCVTYRIRRGSRTRALNNTLAKIASRLKLKDALHNFYVTPLNAAE</sequence>
<dbReference type="InterPro" id="IPR029063">
    <property type="entry name" value="SAM-dependent_MTases_sf"/>
</dbReference>
<evidence type="ECO:0000313" key="2">
    <source>
        <dbReference type="Proteomes" id="UP001331761"/>
    </source>
</evidence>
<dbReference type="SUPFAM" id="SSF53335">
    <property type="entry name" value="S-adenosyl-L-methionine-dependent methyltransferases"/>
    <property type="match status" value="1"/>
</dbReference>
<accession>A0AAN8G4C0</accession>
<dbReference type="GO" id="GO:0008295">
    <property type="term" value="P:spermidine biosynthetic process"/>
    <property type="evidence" value="ECO:0007669"/>
    <property type="project" value="TreeGrafter"/>
</dbReference>
<dbReference type="Proteomes" id="UP001331761">
    <property type="component" value="Unassembled WGS sequence"/>
</dbReference>
<dbReference type="GO" id="GO:0004766">
    <property type="term" value="F:spermidine synthase activity"/>
    <property type="evidence" value="ECO:0007669"/>
    <property type="project" value="TreeGrafter"/>
</dbReference>
<dbReference type="InterPro" id="IPR001045">
    <property type="entry name" value="Spermi_synthase"/>
</dbReference>
<proteinExistence type="predicted"/>
<dbReference type="PANTHER" id="PTHR11558">
    <property type="entry name" value="SPERMIDINE/SPERMINE SYNTHASE"/>
    <property type="match status" value="1"/>
</dbReference>
<organism evidence="1 2">
    <name type="scientific">Trichostrongylus colubriformis</name>
    <name type="common">Black scour worm</name>
    <dbReference type="NCBI Taxonomy" id="6319"/>
    <lineage>
        <taxon>Eukaryota</taxon>
        <taxon>Metazoa</taxon>
        <taxon>Ecdysozoa</taxon>
        <taxon>Nematoda</taxon>
        <taxon>Chromadorea</taxon>
        <taxon>Rhabditida</taxon>
        <taxon>Rhabditina</taxon>
        <taxon>Rhabditomorpha</taxon>
        <taxon>Strongyloidea</taxon>
        <taxon>Trichostrongylidae</taxon>
        <taxon>Trichostrongylus</taxon>
    </lineage>
</organism>
<evidence type="ECO:0000313" key="1">
    <source>
        <dbReference type="EMBL" id="KAK5983230.1"/>
    </source>
</evidence>
<dbReference type="PANTHER" id="PTHR11558:SF11">
    <property type="entry name" value="SPERMIDINE SYNTHASE"/>
    <property type="match status" value="1"/>
</dbReference>
<gene>
    <name evidence="1" type="ORF">GCK32_015610</name>
</gene>
<reference evidence="1 2" key="1">
    <citation type="submission" date="2019-10" db="EMBL/GenBank/DDBJ databases">
        <title>Assembly and Annotation for the nematode Trichostrongylus colubriformis.</title>
        <authorList>
            <person name="Martin J."/>
        </authorList>
    </citation>
    <scope>NUCLEOTIDE SEQUENCE [LARGE SCALE GENOMIC DNA]</scope>
    <source>
        <strain evidence="1">G859</strain>
        <tissue evidence="1">Whole worm</tissue>
    </source>
</reference>
<comment type="caution">
    <text evidence="1">The sequence shown here is derived from an EMBL/GenBank/DDBJ whole genome shotgun (WGS) entry which is preliminary data.</text>
</comment>
<dbReference type="Pfam" id="PF01564">
    <property type="entry name" value="Spermine_synth"/>
    <property type="match status" value="1"/>
</dbReference>